<dbReference type="AlphaFoldDB" id="A0A180FYC1"/>
<reference evidence="2" key="1">
    <citation type="submission" date="2009-11" db="EMBL/GenBank/DDBJ databases">
        <authorList>
            <consortium name="The Broad Institute Genome Sequencing Platform"/>
            <person name="Ward D."/>
            <person name="Feldgarden M."/>
            <person name="Earl A."/>
            <person name="Young S.K."/>
            <person name="Zeng Q."/>
            <person name="Koehrsen M."/>
            <person name="Alvarado L."/>
            <person name="Berlin A."/>
            <person name="Bochicchio J."/>
            <person name="Borenstein D."/>
            <person name="Chapman S.B."/>
            <person name="Chen Z."/>
            <person name="Engels R."/>
            <person name="Freedman E."/>
            <person name="Gellesch M."/>
            <person name="Goldberg J."/>
            <person name="Griggs A."/>
            <person name="Gujja S."/>
            <person name="Heilman E."/>
            <person name="Heiman D."/>
            <person name="Hepburn T."/>
            <person name="Howarth C."/>
            <person name="Jen D."/>
            <person name="Larson L."/>
            <person name="Lewis B."/>
            <person name="Mehta T."/>
            <person name="Park D."/>
            <person name="Pearson M."/>
            <person name="Roberts A."/>
            <person name="Saif S."/>
            <person name="Shea T."/>
            <person name="Shenoy N."/>
            <person name="Sisk P."/>
            <person name="Stolte C."/>
            <person name="Sykes S."/>
            <person name="Thomson T."/>
            <person name="Walk T."/>
            <person name="White J."/>
            <person name="Yandava C."/>
            <person name="Izard J."/>
            <person name="Baranova O.V."/>
            <person name="Blanton J.M."/>
            <person name="Tanner A.C."/>
            <person name="Dewhirst F.E."/>
            <person name="Haas B."/>
            <person name="Nusbaum C."/>
            <person name="Birren B."/>
        </authorList>
    </citation>
    <scope>NUCLEOTIDE SEQUENCE [LARGE SCALE GENOMIC DNA]</scope>
    <source>
        <strain evidence="2">1-1 BBBD Race 1</strain>
    </source>
</reference>
<feature type="region of interest" description="Disordered" evidence="1">
    <location>
        <begin position="80"/>
        <end position="102"/>
    </location>
</feature>
<dbReference type="Proteomes" id="UP000005240">
    <property type="component" value="Unassembled WGS sequence"/>
</dbReference>
<keyword evidence="4" id="KW-1185">Reference proteome</keyword>
<feature type="compositionally biased region" description="Polar residues" evidence="1">
    <location>
        <begin position="86"/>
        <end position="102"/>
    </location>
</feature>
<reference evidence="3 4" key="3">
    <citation type="journal article" date="2017" name="G3 (Bethesda)">
        <title>Comparative analysis highlights variable genome content of wheat rusts and divergence of the mating loci.</title>
        <authorList>
            <person name="Cuomo C.A."/>
            <person name="Bakkeren G."/>
            <person name="Khalil H.B."/>
            <person name="Panwar V."/>
            <person name="Joly D."/>
            <person name="Linning R."/>
            <person name="Sakthikumar S."/>
            <person name="Song X."/>
            <person name="Adiconis X."/>
            <person name="Fan L."/>
            <person name="Goldberg J.M."/>
            <person name="Levin J.Z."/>
            <person name="Young S."/>
            <person name="Zeng Q."/>
            <person name="Anikster Y."/>
            <person name="Bruce M."/>
            <person name="Wang M."/>
            <person name="Yin C."/>
            <person name="McCallum B."/>
            <person name="Szabo L.J."/>
            <person name="Hulbert S."/>
            <person name="Chen X."/>
            <person name="Fellers J.P."/>
        </authorList>
    </citation>
    <scope>NUCLEOTIDE SEQUENCE</scope>
    <source>
        <strain evidence="3">isolate 1-1 / race 1 (BBBD)</strain>
        <strain evidence="4">Isolate 1-1 / race 1 (BBBD)</strain>
    </source>
</reference>
<feature type="non-terminal residue" evidence="2">
    <location>
        <position position="102"/>
    </location>
</feature>
<proteinExistence type="predicted"/>
<evidence type="ECO:0000313" key="4">
    <source>
        <dbReference type="Proteomes" id="UP000005240"/>
    </source>
</evidence>
<evidence type="ECO:0000313" key="3">
    <source>
        <dbReference type="EnsemblFungi" id="PTTG_01750-t43_1-p1"/>
    </source>
</evidence>
<evidence type="ECO:0000313" key="2">
    <source>
        <dbReference type="EMBL" id="OAV85414.1"/>
    </source>
</evidence>
<dbReference type="VEuPathDB" id="FungiDB:PTTG_01750"/>
<accession>A0A180FYC1</accession>
<reference evidence="2" key="2">
    <citation type="submission" date="2016-05" db="EMBL/GenBank/DDBJ databases">
        <title>Comparative analysis highlights variable genome content of wheat rusts and divergence of the mating loci.</title>
        <authorList>
            <person name="Cuomo C.A."/>
            <person name="Bakkeren G."/>
            <person name="Szabo L."/>
            <person name="Khalil H."/>
            <person name="Joly D."/>
            <person name="Goldberg J."/>
            <person name="Young S."/>
            <person name="Zeng Q."/>
            <person name="Fellers J."/>
        </authorList>
    </citation>
    <scope>NUCLEOTIDE SEQUENCE [LARGE SCALE GENOMIC DNA]</scope>
    <source>
        <strain evidence="2">1-1 BBBD Race 1</strain>
    </source>
</reference>
<dbReference type="OrthoDB" id="2500212at2759"/>
<dbReference type="EnsemblFungi" id="PTTG_01750-t43_1">
    <property type="protein sequence ID" value="PTTG_01750-t43_1-p1"/>
    <property type="gene ID" value="PTTG_01750"/>
</dbReference>
<evidence type="ECO:0000256" key="1">
    <source>
        <dbReference type="SAM" id="MobiDB-lite"/>
    </source>
</evidence>
<gene>
    <name evidence="2" type="ORF">PTTG_01750</name>
</gene>
<protein>
    <submittedName>
        <fullName evidence="2 3">Uncharacterized protein</fullName>
    </submittedName>
</protein>
<organism evidence="2">
    <name type="scientific">Puccinia triticina (isolate 1-1 / race 1 (BBBD))</name>
    <name type="common">Brown leaf rust fungus</name>
    <dbReference type="NCBI Taxonomy" id="630390"/>
    <lineage>
        <taxon>Eukaryota</taxon>
        <taxon>Fungi</taxon>
        <taxon>Dikarya</taxon>
        <taxon>Basidiomycota</taxon>
        <taxon>Pucciniomycotina</taxon>
        <taxon>Pucciniomycetes</taxon>
        <taxon>Pucciniales</taxon>
        <taxon>Pucciniaceae</taxon>
        <taxon>Puccinia</taxon>
    </lineage>
</organism>
<dbReference type="EMBL" id="ADAS02004442">
    <property type="protein sequence ID" value="OAV85414.1"/>
    <property type="molecule type" value="Genomic_DNA"/>
</dbReference>
<reference evidence="3" key="4">
    <citation type="submission" date="2025-05" db="UniProtKB">
        <authorList>
            <consortium name="EnsemblFungi"/>
        </authorList>
    </citation>
    <scope>IDENTIFICATION</scope>
    <source>
        <strain evidence="3">isolate 1-1 / race 1 (BBBD)</strain>
    </source>
</reference>
<sequence>MAAPCPSSSWASAGSGKRTTSSVQTIALSLGLKAAAPQALEAALSNLVLKSLYASDLHIDLRDYSYRFLLVLPCPKDLAAGAASTPCATSSPQPTIRTQANY</sequence>
<name>A0A180FYC1_PUCT1</name>